<evidence type="ECO:0000313" key="1">
    <source>
        <dbReference type="EMBL" id="HIY94040.1"/>
    </source>
</evidence>
<dbReference type="PANTHER" id="PTHR43431">
    <property type="entry name" value="OXIDOREDUCTASE, SHORT CHAIN DEHYDROGENASE/REDUCTASE FAMILY (AFU_ORTHOLOGUE AFUA_5G14000)"/>
    <property type="match status" value="1"/>
</dbReference>
<dbReference type="Gene3D" id="3.40.50.720">
    <property type="entry name" value="NAD(P)-binding Rossmann-like Domain"/>
    <property type="match status" value="1"/>
</dbReference>
<dbReference type="PRINTS" id="PR00081">
    <property type="entry name" value="GDHRDH"/>
</dbReference>
<dbReference type="PANTHER" id="PTHR43431:SF1">
    <property type="entry name" value="OS08G0476300 PROTEIN"/>
    <property type="match status" value="1"/>
</dbReference>
<sequence>MTKTAVVIGVGEGLGKSLAKKFGQENYRVFILARSMDKLTKISEELKNEGVEAIPVVTDITDKANFTNSLNTIKEQTDTIDTLIYNAGITAPDGDKLTVSQLSDHLNLDVIGAYQAVLELEDKLSMTDGSILFTGGFAAVQPFPGFLGLAVGKAALRNLAKGLHDSFQNKNIFVGTVTIYGEIKRGTHFDPDNIAESFWKLNQDRNEWEIDYK</sequence>
<proteinExistence type="predicted"/>
<reference evidence="1" key="1">
    <citation type="journal article" date="2021" name="PeerJ">
        <title>Extensive microbial diversity within the chicken gut microbiome revealed by metagenomics and culture.</title>
        <authorList>
            <person name="Gilroy R."/>
            <person name="Ravi A."/>
            <person name="Getino M."/>
            <person name="Pursley I."/>
            <person name="Horton D.L."/>
            <person name="Alikhan N.F."/>
            <person name="Baker D."/>
            <person name="Gharbi K."/>
            <person name="Hall N."/>
            <person name="Watson M."/>
            <person name="Adriaenssens E.M."/>
            <person name="Foster-Nyarko E."/>
            <person name="Jarju S."/>
            <person name="Secka A."/>
            <person name="Antonio M."/>
            <person name="Oren A."/>
            <person name="Chaudhuri R.R."/>
            <person name="La Ragione R."/>
            <person name="Hildebrand F."/>
            <person name="Pallen M.J."/>
        </authorList>
    </citation>
    <scope>NUCLEOTIDE SEQUENCE</scope>
    <source>
        <strain evidence="1">3204</strain>
    </source>
</reference>
<dbReference type="EMBL" id="DXCM01000099">
    <property type="protein sequence ID" value="HIY94040.1"/>
    <property type="molecule type" value="Genomic_DNA"/>
</dbReference>
<accession>A0A9D1ZQL4</accession>
<dbReference type="Proteomes" id="UP000824013">
    <property type="component" value="Unassembled WGS sequence"/>
</dbReference>
<comment type="caution">
    <text evidence="1">The sequence shown here is derived from an EMBL/GenBank/DDBJ whole genome shotgun (WGS) entry which is preliminary data.</text>
</comment>
<reference evidence="1" key="2">
    <citation type="submission" date="2021-04" db="EMBL/GenBank/DDBJ databases">
        <authorList>
            <person name="Gilroy R."/>
        </authorList>
    </citation>
    <scope>NUCLEOTIDE SEQUENCE</scope>
    <source>
        <strain evidence="1">3204</strain>
    </source>
</reference>
<dbReference type="InterPro" id="IPR002347">
    <property type="entry name" value="SDR_fam"/>
</dbReference>
<organism evidence="1 2">
    <name type="scientific">Candidatus Companilactobacillus pullicola</name>
    <dbReference type="NCBI Taxonomy" id="2838523"/>
    <lineage>
        <taxon>Bacteria</taxon>
        <taxon>Bacillati</taxon>
        <taxon>Bacillota</taxon>
        <taxon>Bacilli</taxon>
        <taxon>Lactobacillales</taxon>
        <taxon>Lactobacillaceae</taxon>
        <taxon>Companilactobacillus</taxon>
    </lineage>
</organism>
<dbReference type="InterPro" id="IPR036291">
    <property type="entry name" value="NAD(P)-bd_dom_sf"/>
</dbReference>
<dbReference type="Pfam" id="PF00106">
    <property type="entry name" value="adh_short"/>
    <property type="match status" value="1"/>
</dbReference>
<dbReference type="AlphaFoldDB" id="A0A9D1ZQL4"/>
<evidence type="ECO:0000313" key="2">
    <source>
        <dbReference type="Proteomes" id="UP000824013"/>
    </source>
</evidence>
<name>A0A9D1ZQL4_9LACO</name>
<dbReference type="SUPFAM" id="SSF51735">
    <property type="entry name" value="NAD(P)-binding Rossmann-fold domains"/>
    <property type="match status" value="1"/>
</dbReference>
<protein>
    <submittedName>
        <fullName evidence="1">SDR family NAD(P)-dependent oxidoreductase</fullName>
    </submittedName>
</protein>
<gene>
    <name evidence="1" type="ORF">H9820_13990</name>
</gene>